<dbReference type="GeneID" id="104607208"/>
<feature type="region of interest" description="Disordered" evidence="1">
    <location>
        <begin position="1"/>
        <end position="39"/>
    </location>
</feature>
<dbReference type="RefSeq" id="XP_010271090.1">
    <property type="nucleotide sequence ID" value="XM_010272788.2"/>
</dbReference>
<name>A0A1U8ASX5_NELNU</name>
<dbReference type="GO" id="GO:0000226">
    <property type="term" value="P:microtubule cytoskeleton organization"/>
    <property type="evidence" value="ECO:0007669"/>
    <property type="project" value="InterPro"/>
</dbReference>
<dbReference type="InParanoid" id="A0A1U8ASX5"/>
<reference evidence="3" key="1">
    <citation type="submission" date="2025-08" db="UniProtKB">
        <authorList>
            <consortium name="RefSeq"/>
        </authorList>
    </citation>
    <scope>IDENTIFICATION</scope>
</reference>
<dbReference type="PANTHER" id="PTHR46372:SF2">
    <property type="entry name" value="PROTEIN WVD2-LIKE 3"/>
    <property type="match status" value="1"/>
</dbReference>
<feature type="compositionally biased region" description="Polar residues" evidence="1">
    <location>
        <begin position="7"/>
        <end position="26"/>
    </location>
</feature>
<gene>
    <name evidence="3" type="primary">LOC104607208</name>
</gene>
<dbReference type="KEGG" id="nnu:104607208"/>
<evidence type="ECO:0000256" key="1">
    <source>
        <dbReference type="SAM" id="MobiDB-lite"/>
    </source>
</evidence>
<dbReference type="OrthoDB" id="1925970at2759"/>
<accession>A0A1U8ASX5</accession>
<dbReference type="InterPro" id="IPR044806">
    <property type="entry name" value="WVD2/WDL1-4"/>
</dbReference>
<sequence length="82" mass="9180">MGLESFLQRQNSETQRPIIQPSTSLVSRKPLQPDNKKHIDEEDACSVASFTAASVQALKPRKTIASAPKFRCTEHAEKRKES</sequence>
<dbReference type="Proteomes" id="UP000189703">
    <property type="component" value="Unplaced"/>
</dbReference>
<organism evidence="2 3">
    <name type="scientific">Nelumbo nucifera</name>
    <name type="common">Sacred lotus</name>
    <dbReference type="NCBI Taxonomy" id="4432"/>
    <lineage>
        <taxon>Eukaryota</taxon>
        <taxon>Viridiplantae</taxon>
        <taxon>Streptophyta</taxon>
        <taxon>Embryophyta</taxon>
        <taxon>Tracheophyta</taxon>
        <taxon>Spermatophyta</taxon>
        <taxon>Magnoliopsida</taxon>
        <taxon>Proteales</taxon>
        <taxon>Nelumbonaceae</taxon>
        <taxon>Nelumbo</taxon>
    </lineage>
</organism>
<protein>
    <submittedName>
        <fullName evidence="3">Protein WVD2-like 3</fullName>
    </submittedName>
</protein>
<dbReference type="PANTHER" id="PTHR46372">
    <property type="entry name" value="PROTEIN WVD2-LIKE 3"/>
    <property type="match status" value="1"/>
</dbReference>
<proteinExistence type="predicted"/>
<evidence type="ECO:0000313" key="2">
    <source>
        <dbReference type="Proteomes" id="UP000189703"/>
    </source>
</evidence>
<dbReference type="GO" id="GO:0008017">
    <property type="term" value="F:microtubule binding"/>
    <property type="evidence" value="ECO:0007669"/>
    <property type="project" value="InterPro"/>
</dbReference>
<evidence type="ECO:0000313" key="3">
    <source>
        <dbReference type="RefSeq" id="XP_010271090.1"/>
    </source>
</evidence>
<keyword evidence="2" id="KW-1185">Reference proteome</keyword>
<dbReference type="AlphaFoldDB" id="A0A1U8ASX5"/>